<feature type="transmembrane region" description="Helical" evidence="1">
    <location>
        <begin position="12"/>
        <end position="36"/>
    </location>
</feature>
<dbReference type="AlphaFoldDB" id="A0A4U2ZAJ9"/>
<comment type="caution">
    <text evidence="2">The sequence shown here is derived from an EMBL/GenBank/DDBJ whole genome shotgun (WGS) entry which is preliminary data.</text>
</comment>
<organism evidence="2 3">
    <name type="scientific">Sulfurimonas crateris</name>
    <dbReference type="NCBI Taxonomy" id="2574727"/>
    <lineage>
        <taxon>Bacteria</taxon>
        <taxon>Pseudomonadati</taxon>
        <taxon>Campylobacterota</taxon>
        <taxon>Epsilonproteobacteria</taxon>
        <taxon>Campylobacterales</taxon>
        <taxon>Sulfurimonadaceae</taxon>
        <taxon>Sulfurimonas</taxon>
    </lineage>
</organism>
<dbReference type="OrthoDB" id="5334506at2"/>
<evidence type="ECO:0000313" key="3">
    <source>
        <dbReference type="Proteomes" id="UP000309561"/>
    </source>
</evidence>
<sequence>MVKRKSALRRAAFTMIELIFAIVIISIAVMSLPVMMQVTSKGIEDNIVQEAIFAASAELMGATSYYWDLNSMQDNALSRLSRVIEVNGACNADRLRPGHVNQPYHRRCLDSNTTGLANTTDTTFPNLNNAVDATVGDLFDTSAAEAAGYKQEYQSQVIVTQAATDSNIKVLTASVYDSATPPKLLTVLKIYSANIGEIDYYKRRF</sequence>
<gene>
    <name evidence="2" type="ORF">FCU45_02205</name>
</gene>
<accession>A0A4U2ZAJ9</accession>
<keyword evidence="1" id="KW-0472">Membrane</keyword>
<keyword evidence="3" id="KW-1185">Reference proteome</keyword>
<keyword evidence="1" id="KW-0812">Transmembrane</keyword>
<reference evidence="2 3" key="1">
    <citation type="submission" date="2019-04" db="EMBL/GenBank/DDBJ databases">
        <title>Sulfurimonas crateris sp. nov. a facultative anaerobic sulfur-oxidizing chemolithautotrophic bacterium isolated from a terrestrial mud vulcano.</title>
        <authorList>
            <person name="Ratnikova N.M."/>
            <person name="Slobodkin A.I."/>
            <person name="Merkel A.Y."/>
            <person name="Novikov A."/>
            <person name="Bonch-Osmolovskaya E.A."/>
            <person name="Slobodkina G.B."/>
        </authorList>
    </citation>
    <scope>NUCLEOTIDE SEQUENCE [LARGE SCALE GENOMIC DNA]</scope>
    <source>
        <strain evidence="2 3">SN118</strain>
    </source>
</reference>
<proteinExistence type="predicted"/>
<dbReference type="RefSeq" id="WP_137011826.1">
    <property type="nucleotide sequence ID" value="NZ_SZPX01000001.1"/>
</dbReference>
<dbReference type="Proteomes" id="UP000309561">
    <property type="component" value="Unassembled WGS sequence"/>
</dbReference>
<protein>
    <submittedName>
        <fullName evidence="2">Type II secretion system protein</fullName>
    </submittedName>
</protein>
<dbReference type="InterPro" id="IPR012902">
    <property type="entry name" value="N_methyl_site"/>
</dbReference>
<dbReference type="NCBIfam" id="TIGR02532">
    <property type="entry name" value="IV_pilin_GFxxxE"/>
    <property type="match status" value="1"/>
</dbReference>
<dbReference type="EMBL" id="SZPX01000001">
    <property type="protein sequence ID" value="TKI71214.1"/>
    <property type="molecule type" value="Genomic_DNA"/>
</dbReference>
<evidence type="ECO:0000256" key="1">
    <source>
        <dbReference type="SAM" id="Phobius"/>
    </source>
</evidence>
<keyword evidence="1" id="KW-1133">Transmembrane helix</keyword>
<evidence type="ECO:0000313" key="2">
    <source>
        <dbReference type="EMBL" id="TKI71214.1"/>
    </source>
</evidence>
<name>A0A4U2ZAJ9_9BACT</name>